<sequence>MRKDNRGMTLMELLVAISLGSLLFLILPTIMLVFSESVKGEKTTDWEAMVFFNLLAQEIRGAVSVEGTGNGVRIYRSDGVLITIQRQQGGTIVYQKNFEGYVPMQSEVHSFECMNVQELITCTLKRENEKTYTRTMVAVPLVWEVENE</sequence>
<name>A0A094WIY1_ALKAL</name>
<accession>A0A094WIY1</accession>
<keyword evidence="5" id="KW-1185">Reference proteome</keyword>
<evidence type="ECO:0000313" key="3">
    <source>
        <dbReference type="EMBL" id="KGA95908.1"/>
    </source>
</evidence>
<evidence type="ECO:0000256" key="1">
    <source>
        <dbReference type="ARBA" id="ARBA00004241"/>
    </source>
</evidence>
<comment type="subcellular location">
    <subcellularLocation>
        <location evidence="1">Cell surface</location>
    </subcellularLocation>
</comment>
<dbReference type="InterPro" id="IPR016977">
    <property type="entry name" value="ComGF"/>
</dbReference>
<dbReference type="GO" id="GO:0030420">
    <property type="term" value="P:establishment of competence for transformation"/>
    <property type="evidence" value="ECO:0007669"/>
    <property type="project" value="UniProtKB-KW"/>
</dbReference>
<evidence type="ECO:0000313" key="5">
    <source>
        <dbReference type="Proteomes" id="UP000002754"/>
    </source>
</evidence>
<dbReference type="Proteomes" id="UP000002754">
    <property type="component" value="Unassembled WGS sequence"/>
</dbReference>
<dbReference type="Proteomes" id="UP000297014">
    <property type="component" value="Unassembled WGS sequence"/>
</dbReference>
<dbReference type="NCBIfam" id="TIGR02532">
    <property type="entry name" value="IV_pilin_GFxxxE"/>
    <property type="match status" value="1"/>
</dbReference>
<dbReference type="EMBL" id="JALP01000126">
    <property type="protein sequence ID" value="THG90669.1"/>
    <property type="molecule type" value="Genomic_DNA"/>
</dbReference>
<organism evidence="3 5">
    <name type="scientific">Alkalihalobacillus alcalophilus ATCC 27647 = CGMCC 1.3604</name>
    <dbReference type="NCBI Taxonomy" id="1218173"/>
    <lineage>
        <taxon>Bacteria</taxon>
        <taxon>Bacillati</taxon>
        <taxon>Bacillota</taxon>
        <taxon>Bacilli</taxon>
        <taxon>Bacillales</taxon>
        <taxon>Bacillaceae</taxon>
        <taxon>Alkalihalobacillus</taxon>
    </lineage>
</organism>
<evidence type="ECO:0000256" key="2">
    <source>
        <dbReference type="ARBA" id="ARBA00023287"/>
    </source>
</evidence>
<keyword evidence="2" id="KW-0178">Competence</keyword>
<protein>
    <recommendedName>
        <fullName evidence="7">Competence protein ComG</fullName>
    </recommendedName>
</protein>
<evidence type="ECO:0008006" key="7">
    <source>
        <dbReference type="Google" id="ProtNLM"/>
    </source>
</evidence>
<dbReference type="GO" id="GO:0009986">
    <property type="term" value="C:cell surface"/>
    <property type="evidence" value="ECO:0007669"/>
    <property type="project" value="UniProtKB-SubCell"/>
</dbReference>
<dbReference type="Pfam" id="PF15980">
    <property type="entry name" value="ComGF"/>
    <property type="match status" value="1"/>
</dbReference>
<dbReference type="Pfam" id="PF07963">
    <property type="entry name" value="N_methyl"/>
    <property type="match status" value="1"/>
</dbReference>
<evidence type="ECO:0000313" key="4">
    <source>
        <dbReference type="EMBL" id="THG90669.1"/>
    </source>
</evidence>
<gene>
    <name evidence="4" type="ORF">AJ85_09475</name>
    <name evidence="3" type="ORF">BALCAV_0219555</name>
</gene>
<dbReference type="EMBL" id="ALPT02000094">
    <property type="protein sequence ID" value="KGA95908.1"/>
    <property type="molecule type" value="Genomic_DNA"/>
</dbReference>
<evidence type="ECO:0000313" key="6">
    <source>
        <dbReference type="Proteomes" id="UP000297014"/>
    </source>
</evidence>
<dbReference type="AlphaFoldDB" id="A0A094WIY1"/>
<comment type="caution">
    <text evidence="3">The sequence shown here is derived from an EMBL/GenBank/DDBJ whole genome shotgun (WGS) entry which is preliminary data.</text>
</comment>
<dbReference type="STRING" id="1218173.BALCAV_0219555"/>
<reference evidence="4 6" key="2">
    <citation type="submission" date="2014-01" db="EMBL/GenBank/DDBJ databases">
        <title>Draft genome sequencing of Bacillus alcalophilus CGMCC 1.3604.</title>
        <authorList>
            <person name="Yang J."/>
            <person name="Diao L."/>
            <person name="Yang S."/>
        </authorList>
    </citation>
    <scope>NUCLEOTIDE SEQUENCE [LARGE SCALE GENOMIC DNA]</scope>
    <source>
        <strain evidence="4 6">CGMCC 1.3604</strain>
    </source>
</reference>
<proteinExistence type="predicted"/>
<reference evidence="3 5" key="1">
    <citation type="journal article" date="2014" name="Genome Announc.">
        <title>Draft Genome Sequence of Bacillus alcalophilus AV1934, a Classic Alkaliphile Isolated from Human Feces in 1934.</title>
        <authorList>
            <person name="Attie O."/>
            <person name="Jayaprakash A."/>
            <person name="Shah H."/>
            <person name="Paulsen I.T."/>
            <person name="Morino M."/>
            <person name="Takahashi Y."/>
            <person name="Narumi I."/>
            <person name="Sachidanandam R."/>
            <person name="Satoh K."/>
            <person name="Ito M."/>
            <person name="Krulwich T.A."/>
        </authorList>
    </citation>
    <scope>NUCLEOTIDE SEQUENCE [LARGE SCALE GENOMIC DNA]</scope>
    <source>
        <strain evidence="3 5">AV1934</strain>
    </source>
</reference>
<dbReference type="InterPro" id="IPR012902">
    <property type="entry name" value="N_methyl_site"/>
</dbReference>
<dbReference type="RefSeq" id="WP_003322153.1">
    <property type="nucleotide sequence ID" value="NZ_ALPT02000094.1"/>
</dbReference>